<reference evidence="1 2" key="1">
    <citation type="submission" date="2017-12" db="EMBL/GenBank/DDBJ databases">
        <title>Integrating genomic resources of turbot (Scophthalmus maximus) in depth evaluation of genetic and physical mapping variation across individuals.</title>
        <authorList>
            <person name="Martinez P."/>
        </authorList>
    </citation>
    <scope>NUCLEOTIDE SEQUENCE [LARGE SCALE GENOMIC DNA]</scope>
</reference>
<proteinExistence type="predicted"/>
<dbReference type="EMBL" id="CP026253">
    <property type="protein sequence ID" value="AWP09805.1"/>
    <property type="molecule type" value="Genomic_DNA"/>
</dbReference>
<name>A0A2U9BZM7_SCOMX</name>
<keyword evidence="2" id="KW-1185">Reference proteome</keyword>
<evidence type="ECO:0000313" key="2">
    <source>
        <dbReference type="Proteomes" id="UP000246464"/>
    </source>
</evidence>
<protein>
    <submittedName>
        <fullName evidence="1">Uncharacterized protein</fullName>
    </submittedName>
</protein>
<dbReference type="Proteomes" id="UP000246464">
    <property type="component" value="Chromosome 11"/>
</dbReference>
<organism evidence="1 2">
    <name type="scientific">Scophthalmus maximus</name>
    <name type="common">Turbot</name>
    <name type="synonym">Psetta maxima</name>
    <dbReference type="NCBI Taxonomy" id="52904"/>
    <lineage>
        <taxon>Eukaryota</taxon>
        <taxon>Metazoa</taxon>
        <taxon>Chordata</taxon>
        <taxon>Craniata</taxon>
        <taxon>Vertebrata</taxon>
        <taxon>Euteleostomi</taxon>
        <taxon>Actinopterygii</taxon>
        <taxon>Neopterygii</taxon>
        <taxon>Teleostei</taxon>
        <taxon>Neoteleostei</taxon>
        <taxon>Acanthomorphata</taxon>
        <taxon>Carangaria</taxon>
        <taxon>Pleuronectiformes</taxon>
        <taxon>Pleuronectoidei</taxon>
        <taxon>Scophthalmidae</taxon>
        <taxon>Scophthalmus</taxon>
    </lineage>
</organism>
<accession>A0A2U9BZM7</accession>
<sequence>MAASHHARRWPNRQEQPVFSVMLKDTFTCGQKELGFKLPVLRLKESSTVQASINPKKVHKSLPAGNKCLALGL</sequence>
<dbReference type="AlphaFoldDB" id="A0A2U9BZM7"/>
<evidence type="ECO:0000313" key="1">
    <source>
        <dbReference type="EMBL" id="AWP09805.1"/>
    </source>
</evidence>
<gene>
    <name evidence="1" type="ORF">SMAX5B_014617</name>
</gene>